<dbReference type="Proteomes" id="UP000886884">
    <property type="component" value="Unassembled WGS sequence"/>
</dbReference>
<comment type="caution">
    <text evidence="3">The sequence shown here is derived from an EMBL/GenBank/DDBJ whole genome shotgun (WGS) entry which is preliminary data.</text>
</comment>
<organism evidence="3 4">
    <name type="scientific">Candidatus Ornithocaccomicrobium faecavium</name>
    <dbReference type="NCBI Taxonomy" id="2840890"/>
    <lineage>
        <taxon>Bacteria</taxon>
        <taxon>Bacillati</taxon>
        <taxon>Bacillota</taxon>
        <taxon>Clostridia</taxon>
        <taxon>Candidatus Ornithocaccomicrobium</taxon>
    </lineage>
</organism>
<keyword evidence="3" id="KW-0645">Protease</keyword>
<evidence type="ECO:0000313" key="3">
    <source>
        <dbReference type="EMBL" id="HIV26346.1"/>
    </source>
</evidence>
<evidence type="ECO:0000256" key="1">
    <source>
        <dbReference type="SAM" id="Phobius"/>
    </source>
</evidence>
<feature type="transmembrane region" description="Helical" evidence="1">
    <location>
        <begin position="12"/>
        <end position="30"/>
    </location>
</feature>
<name>A0A9D1P5I9_9FIRM</name>
<feature type="transmembrane region" description="Helical" evidence="1">
    <location>
        <begin position="168"/>
        <end position="186"/>
    </location>
</feature>
<feature type="transmembrane region" description="Helical" evidence="1">
    <location>
        <begin position="50"/>
        <end position="68"/>
    </location>
</feature>
<reference evidence="3" key="1">
    <citation type="submission" date="2020-10" db="EMBL/GenBank/DDBJ databases">
        <authorList>
            <person name="Gilroy R."/>
        </authorList>
    </citation>
    <scope>NUCLEOTIDE SEQUENCE</scope>
    <source>
        <strain evidence="3">CHK183-6373</strain>
    </source>
</reference>
<dbReference type="GO" id="GO:0008237">
    <property type="term" value="F:metallopeptidase activity"/>
    <property type="evidence" value="ECO:0007669"/>
    <property type="project" value="UniProtKB-KW"/>
</dbReference>
<dbReference type="GO" id="GO:0004175">
    <property type="term" value="F:endopeptidase activity"/>
    <property type="evidence" value="ECO:0007669"/>
    <property type="project" value="UniProtKB-ARBA"/>
</dbReference>
<keyword evidence="3" id="KW-0482">Metalloprotease</keyword>
<dbReference type="Pfam" id="PF02517">
    <property type="entry name" value="Rce1-like"/>
    <property type="match status" value="1"/>
</dbReference>
<feature type="transmembrane region" description="Helical" evidence="1">
    <location>
        <begin position="106"/>
        <end position="124"/>
    </location>
</feature>
<sequence length="209" mass="23486">MEYKIKQYWKPIVSVIFYIAVATVAAKFVPHNSMEDIYDGNILLQIRHDFLQMLLIAPFAFAYCRGGQPRAQEAGITKKFFSAIVCVASALVAVCVALRHASFYTLYAFFYYLLVVACGEELVFRGYLFERLYAESSFCMAVLVSGLLYGLAHGIFSFAVLRASWWEIFSNIGGGIVGTAFYAFLFKQTGTIAVPVLVHWALDFCGYIF</sequence>
<protein>
    <submittedName>
        <fullName evidence="3">CPBP family intramembrane metalloprotease</fullName>
    </submittedName>
</protein>
<dbReference type="GO" id="GO:0080120">
    <property type="term" value="P:CAAX-box protein maturation"/>
    <property type="evidence" value="ECO:0007669"/>
    <property type="project" value="UniProtKB-ARBA"/>
</dbReference>
<evidence type="ECO:0000313" key="4">
    <source>
        <dbReference type="Proteomes" id="UP000886884"/>
    </source>
</evidence>
<dbReference type="AlphaFoldDB" id="A0A9D1P5I9"/>
<proteinExistence type="predicted"/>
<keyword evidence="1" id="KW-1133">Transmembrane helix</keyword>
<dbReference type="EMBL" id="DVOT01000003">
    <property type="protein sequence ID" value="HIV26346.1"/>
    <property type="molecule type" value="Genomic_DNA"/>
</dbReference>
<feature type="transmembrane region" description="Helical" evidence="1">
    <location>
        <begin position="136"/>
        <end position="156"/>
    </location>
</feature>
<keyword evidence="3" id="KW-0378">Hydrolase</keyword>
<feature type="transmembrane region" description="Helical" evidence="1">
    <location>
        <begin position="80"/>
        <end position="100"/>
    </location>
</feature>
<evidence type="ECO:0000259" key="2">
    <source>
        <dbReference type="Pfam" id="PF02517"/>
    </source>
</evidence>
<dbReference type="InterPro" id="IPR003675">
    <property type="entry name" value="Rce1/LyrA-like_dom"/>
</dbReference>
<reference evidence="3" key="2">
    <citation type="journal article" date="2021" name="PeerJ">
        <title>Extensive microbial diversity within the chicken gut microbiome revealed by metagenomics and culture.</title>
        <authorList>
            <person name="Gilroy R."/>
            <person name="Ravi A."/>
            <person name="Getino M."/>
            <person name="Pursley I."/>
            <person name="Horton D.L."/>
            <person name="Alikhan N.F."/>
            <person name="Baker D."/>
            <person name="Gharbi K."/>
            <person name="Hall N."/>
            <person name="Watson M."/>
            <person name="Adriaenssens E.M."/>
            <person name="Foster-Nyarko E."/>
            <person name="Jarju S."/>
            <person name="Secka A."/>
            <person name="Antonio M."/>
            <person name="Oren A."/>
            <person name="Chaudhuri R.R."/>
            <person name="La Ragione R."/>
            <person name="Hildebrand F."/>
            <person name="Pallen M.J."/>
        </authorList>
    </citation>
    <scope>NUCLEOTIDE SEQUENCE</scope>
    <source>
        <strain evidence="3">CHK183-6373</strain>
    </source>
</reference>
<gene>
    <name evidence="3" type="ORF">IAA64_00115</name>
</gene>
<feature type="domain" description="CAAX prenyl protease 2/Lysostaphin resistance protein A-like" evidence="2">
    <location>
        <begin position="105"/>
        <end position="204"/>
    </location>
</feature>
<keyword evidence="1" id="KW-0812">Transmembrane</keyword>
<accession>A0A9D1P5I9</accession>
<keyword evidence="1" id="KW-0472">Membrane</keyword>